<evidence type="ECO:0000313" key="3">
    <source>
        <dbReference type="Proteomes" id="UP000189674"/>
    </source>
</evidence>
<feature type="domain" description="Spermatogenesis-associated protein 20-like TRX" evidence="1">
    <location>
        <begin position="15"/>
        <end position="173"/>
    </location>
</feature>
<dbReference type="InterPro" id="IPR004879">
    <property type="entry name" value="Ssp411-like_TRX"/>
</dbReference>
<dbReference type="AlphaFoldDB" id="A0A1U9NNS1"/>
<dbReference type="Gene3D" id="1.50.10.20">
    <property type="match status" value="1"/>
</dbReference>
<dbReference type="RefSeq" id="WP_146663166.1">
    <property type="nucleotide sequence ID" value="NZ_CP019791.1"/>
</dbReference>
<dbReference type="PANTHER" id="PTHR42899">
    <property type="entry name" value="SPERMATOGENESIS-ASSOCIATED PROTEIN 20"/>
    <property type="match status" value="1"/>
</dbReference>
<dbReference type="Pfam" id="PF03190">
    <property type="entry name" value="Thioredox_DsbH"/>
    <property type="match status" value="1"/>
</dbReference>
<dbReference type="PIRSF" id="PIRSF006402">
    <property type="entry name" value="UCP006402_thioredoxin"/>
    <property type="match status" value="1"/>
</dbReference>
<name>A0A1U9NNS1_9BACT</name>
<proteinExistence type="predicted"/>
<dbReference type="PANTHER" id="PTHR42899:SF1">
    <property type="entry name" value="SPERMATOGENESIS-ASSOCIATED PROTEIN 20"/>
    <property type="match status" value="1"/>
</dbReference>
<dbReference type="KEGG" id="alus:STSP2_02676"/>
<keyword evidence="3" id="KW-1185">Reference proteome</keyword>
<reference evidence="3" key="1">
    <citation type="submission" date="2017-02" db="EMBL/GenBank/DDBJ databases">
        <title>Comparative genomics and description of representatives of a novel lineage of planctomycetes thriving in anoxic sediments.</title>
        <authorList>
            <person name="Spring S."/>
            <person name="Bunk B."/>
            <person name="Sproer C."/>
        </authorList>
    </citation>
    <scope>NUCLEOTIDE SEQUENCE [LARGE SCALE GENOMIC DNA]</scope>
    <source>
        <strain evidence="3">ST-NAGAB-D1</strain>
    </source>
</reference>
<dbReference type="SUPFAM" id="SSF48208">
    <property type="entry name" value="Six-hairpin glycosidases"/>
    <property type="match status" value="1"/>
</dbReference>
<dbReference type="OrthoDB" id="9762614at2"/>
<gene>
    <name evidence="2" type="ORF">STSP2_02676</name>
</gene>
<dbReference type="InterPro" id="IPR008928">
    <property type="entry name" value="6-hairpin_glycosidase_sf"/>
</dbReference>
<dbReference type="Gene3D" id="3.40.30.10">
    <property type="entry name" value="Glutaredoxin"/>
    <property type="match status" value="1"/>
</dbReference>
<dbReference type="InterPro" id="IPR024705">
    <property type="entry name" value="Ssp411"/>
</dbReference>
<dbReference type="SUPFAM" id="SSF52833">
    <property type="entry name" value="Thioredoxin-like"/>
    <property type="match status" value="1"/>
</dbReference>
<sequence length="682" mass="76380">MKSSADNTVKKGGYRLAEASSPYLRSHAENPVEWYQWGEDAFKKAVDEDKPVFLSVGYSSCHWCHVMAQESFSDPEIASILNTHFVSIKVDREERPDVDSIYMQAVQAMTGGGGWPLSVFLTPDKQPFYGGTYFPPRDAGGHAGFDRVLLALVEAWNNRREELITSAGRFTNLLISQLANTPAKTDLSDQMLDMAFKELHTNFDRKNGGFNAAPKFPQPGNLSFLLIYWYRTGNQDALSMVGQTLNKMAQGGIYDQLGGGFHRYATDAKWQIPHYEKMLYDQALLAKIYLQFYQITGEQFYADAARETLDYLIRDMQSPQGGFYSAEDADSEGVEGKFYLWTREEVADVLDGKTADIVCDYFGISDQPSTLSISGDVSEVAPRHEISEADYEKLIYSAKKKLFQARKTRTRPARDEKVITAWNGLAISAFAAGGRVLGNENYLDAARRAAIYLLDDLAEGTQLRRHSFEGAKIGRGTLEDYAFLARGLLDINLADISPEWQDRTVELIEEMLDKFQAQDGSFYLTDEQSDSPLMRFKPDYDGALPSGNSIAAEVLLRAACLADRQDFMDRAEQLLKAFSGRFETVPTSLADMLTGLDYRLGPVSSIRIAPGEQGPEVTEMLDAVNERFLPRTWWKVESEVETKDNSTTAYICIGKACREPVTDMEVFRKAIDELAGKEPENA</sequence>
<evidence type="ECO:0000313" key="2">
    <source>
        <dbReference type="EMBL" id="AQT69485.1"/>
    </source>
</evidence>
<dbReference type="EMBL" id="CP019791">
    <property type="protein sequence ID" value="AQT69485.1"/>
    <property type="molecule type" value="Genomic_DNA"/>
</dbReference>
<dbReference type="STRING" id="1936003.STSP2_02676"/>
<protein>
    <submittedName>
        <fullName evidence="2">Thioredoxin-related protein</fullName>
    </submittedName>
</protein>
<dbReference type="CDD" id="cd02955">
    <property type="entry name" value="SSP411"/>
    <property type="match status" value="1"/>
</dbReference>
<accession>A0A1U9NNS1</accession>
<dbReference type="Proteomes" id="UP000189674">
    <property type="component" value="Chromosome"/>
</dbReference>
<dbReference type="InterPro" id="IPR036249">
    <property type="entry name" value="Thioredoxin-like_sf"/>
</dbReference>
<dbReference type="GO" id="GO:0005975">
    <property type="term" value="P:carbohydrate metabolic process"/>
    <property type="evidence" value="ECO:0007669"/>
    <property type="project" value="InterPro"/>
</dbReference>
<evidence type="ECO:0000259" key="1">
    <source>
        <dbReference type="Pfam" id="PF03190"/>
    </source>
</evidence>
<organism evidence="2 3">
    <name type="scientific">Anaerohalosphaera lusitana</name>
    <dbReference type="NCBI Taxonomy" id="1936003"/>
    <lineage>
        <taxon>Bacteria</taxon>
        <taxon>Pseudomonadati</taxon>
        <taxon>Planctomycetota</taxon>
        <taxon>Phycisphaerae</taxon>
        <taxon>Sedimentisphaerales</taxon>
        <taxon>Anaerohalosphaeraceae</taxon>
        <taxon>Anaerohalosphaera</taxon>
    </lineage>
</organism>